<evidence type="ECO:0008006" key="3">
    <source>
        <dbReference type="Google" id="ProtNLM"/>
    </source>
</evidence>
<dbReference type="RefSeq" id="WP_184036218.1">
    <property type="nucleotide sequence ID" value="NZ_JACHHY010000005.1"/>
</dbReference>
<gene>
    <name evidence="1" type="ORF">HNQ59_001109</name>
</gene>
<protein>
    <recommendedName>
        <fullName evidence="3">DUF4194 domain-containing protein</fullName>
    </recommendedName>
</protein>
<comment type="caution">
    <text evidence="1">The sequence shown here is derived from an EMBL/GenBank/DDBJ whole genome shotgun (WGS) entry which is preliminary data.</text>
</comment>
<accession>A0A840ML24</accession>
<evidence type="ECO:0000313" key="1">
    <source>
        <dbReference type="EMBL" id="MBB5017839.1"/>
    </source>
</evidence>
<dbReference type="EMBL" id="JACHHY010000005">
    <property type="protein sequence ID" value="MBB5017839.1"/>
    <property type="molecule type" value="Genomic_DNA"/>
</dbReference>
<evidence type="ECO:0000313" key="2">
    <source>
        <dbReference type="Proteomes" id="UP000575898"/>
    </source>
</evidence>
<reference evidence="1 2" key="1">
    <citation type="submission" date="2020-08" db="EMBL/GenBank/DDBJ databases">
        <title>Genomic Encyclopedia of Type Strains, Phase IV (KMG-IV): sequencing the most valuable type-strain genomes for metagenomic binning, comparative biology and taxonomic classification.</title>
        <authorList>
            <person name="Goeker M."/>
        </authorList>
    </citation>
    <scope>NUCLEOTIDE SEQUENCE [LARGE SCALE GENOMIC DNA]</scope>
    <source>
        <strain evidence="1 2">DSM 27165</strain>
    </source>
</reference>
<keyword evidence="2" id="KW-1185">Reference proteome</keyword>
<dbReference type="AlphaFoldDB" id="A0A840ML24"/>
<sequence length="219" mass="24528">MDNELQTLIARLMAHRYIDRNDKLARRALTDDMFRQALDERLHACGLVLLENPYAEHIAVGVKPEVEEAVFGAHDAWLSNNIGLPRDGIALLVIIWALIILPKRERQIARREKEQAAQSDMFAEAKPLPATADVSSGIPESALYADFGEQLGGRMRFSTNLGVLSKLGFISRRNKVIYEGPMLDLLIDYAKLAPRIIEGALGDVVKRMRERPDSQVSLL</sequence>
<organism evidence="1 2">
    <name type="scientific">Chitinivorax tropicus</name>
    <dbReference type="NCBI Taxonomy" id="714531"/>
    <lineage>
        <taxon>Bacteria</taxon>
        <taxon>Pseudomonadati</taxon>
        <taxon>Pseudomonadota</taxon>
        <taxon>Betaproteobacteria</taxon>
        <taxon>Chitinivorax</taxon>
    </lineage>
</organism>
<name>A0A840ML24_9PROT</name>
<proteinExistence type="predicted"/>
<dbReference type="Proteomes" id="UP000575898">
    <property type="component" value="Unassembled WGS sequence"/>
</dbReference>